<accession>A0A178CQ99</accession>
<dbReference type="AlphaFoldDB" id="A0A178CQ99"/>
<dbReference type="EMBL" id="LVCJ01000066">
    <property type="protein sequence ID" value="OAL31095.1"/>
    <property type="molecule type" value="Genomic_DNA"/>
</dbReference>
<reference evidence="2 3" key="1">
    <citation type="submission" date="2016-03" db="EMBL/GenBank/DDBJ databases">
        <title>The draft genome sequence of Fonsecaea nubica causative agent of cutaneous subcutaneous infection in human host.</title>
        <authorList>
            <person name="Costa F."/>
            <person name="Sybren D.H."/>
            <person name="Raittz R.T."/>
            <person name="Weiss V.A."/>
            <person name="Leao A.C."/>
            <person name="Gomes R."/>
            <person name="De Souza E.M."/>
            <person name="Pedrosa F.O."/>
            <person name="Steffens M.B."/>
            <person name="Bombassaro A."/>
            <person name="Tadra-Sfeir M.Z."/>
            <person name="Moreno L.F."/>
            <person name="Najafzadeh M.J."/>
            <person name="Felipe M.S."/>
            <person name="Teixeira M."/>
            <person name="Sun J."/>
            <person name="Xi L."/>
            <person name="Castro M.A."/>
            <person name="Vicente V.A."/>
        </authorList>
    </citation>
    <scope>NUCLEOTIDE SEQUENCE [LARGE SCALE GENOMIC DNA]</scope>
    <source>
        <strain evidence="2 3">CBS 269.64</strain>
    </source>
</reference>
<proteinExistence type="predicted"/>
<feature type="region of interest" description="Disordered" evidence="1">
    <location>
        <begin position="1"/>
        <end position="46"/>
    </location>
</feature>
<dbReference type="RefSeq" id="XP_022497341.1">
    <property type="nucleotide sequence ID" value="XM_022646703.1"/>
</dbReference>
<dbReference type="Proteomes" id="UP000185904">
    <property type="component" value="Unassembled WGS sequence"/>
</dbReference>
<protein>
    <submittedName>
        <fullName evidence="2">Uncharacterized protein</fullName>
    </submittedName>
</protein>
<name>A0A178CQ99_9EURO</name>
<organism evidence="2 3">
    <name type="scientific">Fonsecaea nubica</name>
    <dbReference type="NCBI Taxonomy" id="856822"/>
    <lineage>
        <taxon>Eukaryota</taxon>
        <taxon>Fungi</taxon>
        <taxon>Dikarya</taxon>
        <taxon>Ascomycota</taxon>
        <taxon>Pezizomycotina</taxon>
        <taxon>Eurotiomycetes</taxon>
        <taxon>Chaetothyriomycetidae</taxon>
        <taxon>Chaetothyriales</taxon>
        <taxon>Herpotrichiellaceae</taxon>
        <taxon>Fonsecaea</taxon>
    </lineage>
</organism>
<evidence type="ECO:0000313" key="3">
    <source>
        <dbReference type="Proteomes" id="UP000185904"/>
    </source>
</evidence>
<evidence type="ECO:0000256" key="1">
    <source>
        <dbReference type="SAM" id="MobiDB-lite"/>
    </source>
</evidence>
<keyword evidence="3" id="KW-1185">Reference proteome</keyword>
<evidence type="ECO:0000313" key="2">
    <source>
        <dbReference type="EMBL" id="OAL31095.1"/>
    </source>
</evidence>
<dbReference type="GeneID" id="34591830"/>
<comment type="caution">
    <text evidence="2">The sequence shown here is derived from an EMBL/GenBank/DDBJ whole genome shotgun (WGS) entry which is preliminary data.</text>
</comment>
<sequence>MPELESSDVHSTGADAYAGPMTPSEASVDHENGPDEEVPAYTEAKGPNKPVIRLTYRFRNGAEDIERENRQASCLVMVLVDKQVSADKTHVENELIEKISTKRTWMGNELEEEMSKKRNQRKNELNKTPIMRLRRRICTRQRRQKDTKSWRSYMGRSVKFDSLM</sequence>
<gene>
    <name evidence="2" type="ORF">AYO20_08426</name>
</gene>